<dbReference type="SUPFAM" id="SSF53927">
    <property type="entry name" value="Cytidine deaminase-like"/>
    <property type="match status" value="1"/>
</dbReference>
<dbReference type="GO" id="GO:0006777">
    <property type="term" value="P:Mo-molybdopterin cofactor biosynthetic process"/>
    <property type="evidence" value="ECO:0007669"/>
    <property type="project" value="UniProtKB-UniRule"/>
</dbReference>
<dbReference type="GO" id="GO:0005737">
    <property type="term" value="C:cytoplasm"/>
    <property type="evidence" value="ECO:0007669"/>
    <property type="project" value="UniProtKB-SubCell"/>
</dbReference>
<dbReference type="KEGG" id="rca:Rcas_4385"/>
<dbReference type="AlphaFoldDB" id="A7NS57"/>
<dbReference type="OrthoDB" id="9782042at2"/>
<dbReference type="PIRSF" id="PIRSF015626">
    <property type="entry name" value="FdhD"/>
    <property type="match status" value="1"/>
</dbReference>
<dbReference type="InterPro" id="IPR003786">
    <property type="entry name" value="FdhD"/>
</dbReference>
<dbReference type="InterPro" id="IPR016193">
    <property type="entry name" value="Cytidine_deaminase-like"/>
</dbReference>
<keyword evidence="1 3" id="KW-0963">Cytoplasm</keyword>
<dbReference type="NCBIfam" id="NF001943">
    <property type="entry name" value="PRK00724.1-2"/>
    <property type="match status" value="1"/>
</dbReference>
<dbReference type="Gene3D" id="3.40.140.10">
    <property type="entry name" value="Cytidine Deaminase, domain 2"/>
    <property type="match status" value="1"/>
</dbReference>
<keyword evidence="2 3" id="KW-0501">Molybdenum cofactor biosynthesis</keyword>
<dbReference type="PANTHER" id="PTHR30592:SF1">
    <property type="entry name" value="SULFUR CARRIER PROTEIN FDHD"/>
    <property type="match status" value="1"/>
</dbReference>
<evidence type="ECO:0000256" key="1">
    <source>
        <dbReference type="ARBA" id="ARBA00022490"/>
    </source>
</evidence>
<reference evidence="4 5" key="1">
    <citation type="submission" date="2007-08" db="EMBL/GenBank/DDBJ databases">
        <title>Complete sequence of Roseiflexus castenholzii DSM 13941.</title>
        <authorList>
            <consortium name="US DOE Joint Genome Institute"/>
            <person name="Copeland A."/>
            <person name="Lucas S."/>
            <person name="Lapidus A."/>
            <person name="Barry K."/>
            <person name="Glavina del Rio T."/>
            <person name="Dalin E."/>
            <person name="Tice H."/>
            <person name="Pitluck S."/>
            <person name="Thompson L.S."/>
            <person name="Brettin T."/>
            <person name="Bruce D."/>
            <person name="Detter J.C."/>
            <person name="Han C."/>
            <person name="Tapia R."/>
            <person name="Schmutz J."/>
            <person name="Larimer F."/>
            <person name="Land M."/>
            <person name="Hauser L."/>
            <person name="Kyrpides N."/>
            <person name="Mikhailova N."/>
            <person name="Bryant D.A."/>
            <person name="Hanada S."/>
            <person name="Tsukatani Y."/>
            <person name="Richardson P."/>
        </authorList>
    </citation>
    <scope>NUCLEOTIDE SEQUENCE [LARGE SCALE GENOMIC DNA]</scope>
    <source>
        <strain evidence="5">DSM 13941 / HLO8</strain>
    </source>
</reference>
<dbReference type="EMBL" id="CP000804">
    <property type="protein sequence ID" value="ABU60403.1"/>
    <property type="molecule type" value="Genomic_DNA"/>
</dbReference>
<comment type="caution">
    <text evidence="3">Lacks conserved residue(s) required for the propagation of feature annotation.</text>
</comment>
<name>A7NS57_ROSCS</name>
<evidence type="ECO:0000256" key="3">
    <source>
        <dbReference type="HAMAP-Rule" id="MF_00187"/>
    </source>
</evidence>
<comment type="subcellular location">
    <subcellularLocation>
        <location evidence="3">Cytoplasm</location>
    </subcellularLocation>
</comment>
<dbReference type="GO" id="GO:0097163">
    <property type="term" value="F:sulfur carrier activity"/>
    <property type="evidence" value="ECO:0007669"/>
    <property type="project" value="UniProtKB-UniRule"/>
</dbReference>
<dbReference type="STRING" id="383372.Rcas_4385"/>
<evidence type="ECO:0000256" key="2">
    <source>
        <dbReference type="ARBA" id="ARBA00023150"/>
    </source>
</evidence>
<dbReference type="GO" id="GO:0016783">
    <property type="term" value="F:sulfurtransferase activity"/>
    <property type="evidence" value="ECO:0007669"/>
    <property type="project" value="InterPro"/>
</dbReference>
<dbReference type="Pfam" id="PF02634">
    <property type="entry name" value="FdhD-NarQ"/>
    <property type="match status" value="1"/>
</dbReference>
<comment type="function">
    <text evidence="3">Required for formate dehydrogenase (FDH) activity. Acts as a sulfur carrier protein that transfers sulfur from IscS to the molybdenum cofactor prior to its insertion into FDH.</text>
</comment>
<dbReference type="RefSeq" id="WP_012122824.1">
    <property type="nucleotide sequence ID" value="NC_009767.1"/>
</dbReference>
<accession>A7NS57</accession>
<sequence>MLTQPNVQRRTVIRVRDGQLTRDRDTLVVEEPLEIRLALHTADGVHLIPLTTTLRTPGADVELAAGFLFSEGVVRERNDIATIRACTDPDIDEEEARFNTLTVDLRPGAQPDLTRARRLFYVSSSCGVCGKASLDALRTRGCVPLPDDDGVRISLSVLAGMDAALRRAQALFHKTGGLHAAALFAVDGALLALHEDIGRHNAVDKLIGAHLLQGRLAALTRSILLVSGRAGFEIVQKALMARIPIVAAVGAPSTLAVTLAQQFNMTLIGFLRGASCNVYAGEQRISIE</sequence>
<gene>
    <name evidence="3" type="primary">fdhD</name>
    <name evidence="4" type="ordered locus">Rcas_4385</name>
</gene>
<dbReference type="HAMAP" id="MF_00187">
    <property type="entry name" value="FdhD"/>
    <property type="match status" value="1"/>
</dbReference>
<proteinExistence type="inferred from homology"/>
<evidence type="ECO:0000313" key="4">
    <source>
        <dbReference type="EMBL" id="ABU60403.1"/>
    </source>
</evidence>
<comment type="similarity">
    <text evidence="3">Belongs to the FdhD family.</text>
</comment>
<keyword evidence="5" id="KW-1185">Reference proteome</keyword>
<dbReference type="NCBIfam" id="TIGR00129">
    <property type="entry name" value="fdhD_narQ"/>
    <property type="match status" value="1"/>
</dbReference>
<dbReference type="eggNOG" id="COG1526">
    <property type="taxonomic scope" value="Bacteria"/>
</dbReference>
<feature type="active site" description="Cysteine persulfide intermediate" evidence="3">
    <location>
        <position position="126"/>
    </location>
</feature>
<dbReference type="HOGENOM" id="CLU_056887_3_0_0"/>
<organism evidence="4 5">
    <name type="scientific">Roseiflexus castenholzii (strain DSM 13941 / HLO8)</name>
    <dbReference type="NCBI Taxonomy" id="383372"/>
    <lineage>
        <taxon>Bacteria</taxon>
        <taxon>Bacillati</taxon>
        <taxon>Chloroflexota</taxon>
        <taxon>Chloroflexia</taxon>
        <taxon>Chloroflexales</taxon>
        <taxon>Roseiflexineae</taxon>
        <taxon>Roseiflexaceae</taxon>
        <taxon>Roseiflexus</taxon>
    </lineage>
</organism>
<evidence type="ECO:0000313" key="5">
    <source>
        <dbReference type="Proteomes" id="UP000000263"/>
    </source>
</evidence>
<dbReference type="Proteomes" id="UP000000263">
    <property type="component" value="Chromosome"/>
</dbReference>
<protein>
    <recommendedName>
        <fullName evidence="3">Sulfur carrier protein FdhD</fullName>
    </recommendedName>
</protein>
<dbReference type="Gene3D" id="3.10.20.10">
    <property type="match status" value="1"/>
</dbReference>
<dbReference type="PANTHER" id="PTHR30592">
    <property type="entry name" value="FORMATE DEHYDROGENASE"/>
    <property type="match status" value="1"/>
</dbReference>